<keyword evidence="9" id="KW-1185">Reference proteome</keyword>
<comment type="caution">
    <text evidence="8">The sequence shown here is derived from an EMBL/GenBank/DDBJ whole genome shotgun (WGS) entry which is preliminary data.</text>
</comment>
<keyword evidence="4 8" id="KW-0418">Kinase</keyword>
<dbReference type="EMBL" id="JACJSI010000131">
    <property type="protein sequence ID" value="MBD2534053.1"/>
    <property type="molecule type" value="Genomic_DNA"/>
</dbReference>
<dbReference type="InterPro" id="IPR005467">
    <property type="entry name" value="His_kinase_dom"/>
</dbReference>
<keyword evidence="6" id="KW-0812">Transmembrane</keyword>
<name>A0ABR8DXV0_9NOSO</name>
<keyword evidence="6" id="KW-1133">Transmembrane helix</keyword>
<sequence>MLAFLNYSFYSNGFIPHGHCYLWKTGLVWLHILSDSLIALAYFSIPIALVYFVRKREDLPFKSTLLLFGAFIIFCGTTHVMEIWTLWYPTYWLSGFIKALTALISVYTAFTLVPIIPQALALPSPAQLEVANSQLKLTLKELADTQTQLIQTEKMSSLGQLVAGIAHEINNPVSFIYGNIGIANEYTNNLLKLISVYQECYPQSLSKIQILTETIEFNFVKEDLPKILSSMKIGAERICKIVLSLRNFSRLDEAEIKRVDLHEGINSSLLILENKLKGQGKDPNIEVIKEYGELPQVDCYPGQLNQVFLNILTNAIDTLRESIVGCPLPESNVIRTGKQQPVNNNPQIRIITEILDSHQVMIRVIDNGCGMTEEVRQKIFDPFFTTKPVGSGTGLGMSISYKIVDKHGGQLKCITQPFQGTDFQIQIPIRIKSFI</sequence>
<feature type="domain" description="Histidine kinase" evidence="7">
    <location>
        <begin position="164"/>
        <end position="431"/>
    </location>
</feature>
<accession>A0ABR8DXV0</accession>
<dbReference type="PANTHER" id="PTHR43065">
    <property type="entry name" value="SENSOR HISTIDINE KINASE"/>
    <property type="match status" value="1"/>
</dbReference>
<dbReference type="Pfam" id="PF02518">
    <property type="entry name" value="HATPase_c"/>
    <property type="match status" value="1"/>
</dbReference>
<evidence type="ECO:0000256" key="6">
    <source>
        <dbReference type="SAM" id="Phobius"/>
    </source>
</evidence>
<dbReference type="SUPFAM" id="SSF47384">
    <property type="entry name" value="Homodimeric domain of signal transducing histidine kinase"/>
    <property type="match status" value="1"/>
</dbReference>
<comment type="catalytic activity">
    <reaction evidence="1">
        <text>ATP + protein L-histidine = ADP + protein N-phospho-L-histidine.</text>
        <dbReference type="EC" id="2.7.13.3"/>
    </reaction>
</comment>
<feature type="transmembrane region" description="Helical" evidence="6">
    <location>
        <begin position="28"/>
        <end position="53"/>
    </location>
</feature>
<dbReference type="InterPro" id="IPR036890">
    <property type="entry name" value="HATPase_C_sf"/>
</dbReference>
<dbReference type="InterPro" id="IPR003661">
    <property type="entry name" value="HisK_dim/P_dom"/>
</dbReference>
<dbReference type="Proteomes" id="UP000623440">
    <property type="component" value="Unassembled WGS sequence"/>
</dbReference>
<dbReference type="EC" id="2.7.13.3" evidence="2"/>
<evidence type="ECO:0000313" key="8">
    <source>
        <dbReference type="EMBL" id="MBD2534053.1"/>
    </source>
</evidence>
<dbReference type="Gene3D" id="3.30.565.10">
    <property type="entry name" value="Histidine kinase-like ATPase, C-terminal domain"/>
    <property type="match status" value="1"/>
</dbReference>
<evidence type="ECO:0000256" key="5">
    <source>
        <dbReference type="ARBA" id="ARBA00023012"/>
    </source>
</evidence>
<dbReference type="InterPro" id="IPR004358">
    <property type="entry name" value="Sig_transdc_His_kin-like_C"/>
</dbReference>
<dbReference type="PRINTS" id="PR00344">
    <property type="entry name" value="BCTRLSENSOR"/>
</dbReference>
<keyword evidence="4 8" id="KW-0808">Transferase</keyword>
<reference evidence="8 9" key="1">
    <citation type="journal article" date="2020" name="ISME J.">
        <title>Comparative genomics reveals insights into cyanobacterial evolution and habitat adaptation.</title>
        <authorList>
            <person name="Chen M.Y."/>
            <person name="Teng W.K."/>
            <person name="Zhao L."/>
            <person name="Hu C.X."/>
            <person name="Zhou Y.K."/>
            <person name="Han B.P."/>
            <person name="Song L.R."/>
            <person name="Shu W.S."/>
        </authorList>
    </citation>
    <scope>NUCLEOTIDE SEQUENCE [LARGE SCALE GENOMIC DNA]</scope>
    <source>
        <strain evidence="8 9">FACHB-838</strain>
    </source>
</reference>
<keyword evidence="3" id="KW-0597">Phosphoprotein</keyword>
<keyword evidence="6" id="KW-0472">Membrane</keyword>
<dbReference type="InterPro" id="IPR003594">
    <property type="entry name" value="HATPase_dom"/>
</dbReference>
<dbReference type="SUPFAM" id="SSF55874">
    <property type="entry name" value="ATPase domain of HSP90 chaperone/DNA topoisomerase II/histidine kinase"/>
    <property type="match status" value="1"/>
</dbReference>
<feature type="transmembrane region" description="Helical" evidence="6">
    <location>
        <begin position="65"/>
        <end position="87"/>
    </location>
</feature>
<dbReference type="CDD" id="cd00082">
    <property type="entry name" value="HisKA"/>
    <property type="match status" value="1"/>
</dbReference>
<keyword evidence="5" id="KW-0902">Two-component regulatory system</keyword>
<organism evidence="8 9">
    <name type="scientific">Nostoc flagelliforme FACHB-838</name>
    <dbReference type="NCBI Taxonomy" id="2692904"/>
    <lineage>
        <taxon>Bacteria</taxon>
        <taxon>Bacillati</taxon>
        <taxon>Cyanobacteriota</taxon>
        <taxon>Cyanophyceae</taxon>
        <taxon>Nostocales</taxon>
        <taxon>Nostocaceae</taxon>
        <taxon>Nostoc</taxon>
    </lineage>
</organism>
<dbReference type="GO" id="GO:0016301">
    <property type="term" value="F:kinase activity"/>
    <property type="evidence" value="ECO:0007669"/>
    <property type="project" value="UniProtKB-KW"/>
</dbReference>
<dbReference type="PANTHER" id="PTHR43065:SF50">
    <property type="entry name" value="HISTIDINE KINASE"/>
    <property type="match status" value="1"/>
</dbReference>
<proteinExistence type="predicted"/>
<gene>
    <name evidence="8" type="ORF">H6G97_32755</name>
</gene>
<dbReference type="InterPro" id="IPR036097">
    <property type="entry name" value="HisK_dim/P_sf"/>
</dbReference>
<dbReference type="Pfam" id="PF25487">
    <property type="entry name" value="ETR1_N"/>
    <property type="match status" value="1"/>
</dbReference>
<evidence type="ECO:0000256" key="2">
    <source>
        <dbReference type="ARBA" id="ARBA00012438"/>
    </source>
</evidence>
<dbReference type="Gene3D" id="1.10.287.130">
    <property type="match status" value="1"/>
</dbReference>
<evidence type="ECO:0000256" key="3">
    <source>
        <dbReference type="ARBA" id="ARBA00022553"/>
    </source>
</evidence>
<dbReference type="InterPro" id="IPR058544">
    <property type="entry name" value="ETR1_N"/>
</dbReference>
<protein>
    <recommendedName>
        <fullName evidence="2">histidine kinase</fullName>
        <ecNumber evidence="2">2.7.13.3</ecNumber>
    </recommendedName>
</protein>
<evidence type="ECO:0000256" key="4">
    <source>
        <dbReference type="ARBA" id="ARBA00022777"/>
    </source>
</evidence>
<dbReference type="PROSITE" id="PS50109">
    <property type="entry name" value="HIS_KIN"/>
    <property type="match status" value="1"/>
</dbReference>
<evidence type="ECO:0000313" key="9">
    <source>
        <dbReference type="Proteomes" id="UP000623440"/>
    </source>
</evidence>
<evidence type="ECO:0000259" key="7">
    <source>
        <dbReference type="PROSITE" id="PS50109"/>
    </source>
</evidence>
<evidence type="ECO:0000256" key="1">
    <source>
        <dbReference type="ARBA" id="ARBA00000085"/>
    </source>
</evidence>
<dbReference type="SMART" id="SM00387">
    <property type="entry name" value="HATPase_c"/>
    <property type="match status" value="1"/>
</dbReference>